<evidence type="ECO:0000256" key="8">
    <source>
        <dbReference type="ARBA" id="ARBA00031737"/>
    </source>
</evidence>
<comment type="similarity">
    <text evidence="2">Belongs to the DivIVA family.</text>
</comment>
<dbReference type="PANTHER" id="PTHR35794:SF2">
    <property type="entry name" value="CELL DIVISION PROTEIN DIVIVA"/>
    <property type="match status" value="1"/>
</dbReference>
<gene>
    <name evidence="10" type="ORF">PIG85_06420</name>
</gene>
<comment type="subcellular location">
    <subcellularLocation>
        <location evidence="1">Cytoplasm</location>
    </subcellularLocation>
</comment>
<dbReference type="AlphaFoldDB" id="A0AB38XLR6"/>
<keyword evidence="6" id="KW-0175">Coiled coil</keyword>
<dbReference type="EMBL" id="CP116394">
    <property type="protein sequence ID" value="WCE45301.1"/>
    <property type="molecule type" value="Genomic_DNA"/>
</dbReference>
<dbReference type="KEGG" id="wne:PIG85_06420"/>
<evidence type="ECO:0000313" key="11">
    <source>
        <dbReference type="Proteomes" id="UP001211044"/>
    </source>
</evidence>
<evidence type="ECO:0000256" key="6">
    <source>
        <dbReference type="ARBA" id="ARBA00023054"/>
    </source>
</evidence>
<sequence length="244" mass="27085">MALLTAEDVHYKTFTPTKFREGYDQDEVDSFLDEVVRTLTALQEGGAVASENASEASPAAADDGALRAENDKLRAELEQARKRTAEVESEAAEARKSSGEPSEAEAQLRAQIEQLRAENEKLRTEAETARSEAQKAAEAPAPSQSNEPESATSMLAMAQRLHDEYVHEGQEKGNKIVDDAHAQSQQILREAKDEKTRVINQLDSERSMLEGKINELKGFESEYRSQLRSHLQKLIETVDADDIK</sequence>
<feature type="compositionally biased region" description="Basic and acidic residues" evidence="9">
    <location>
        <begin position="115"/>
        <end position="135"/>
    </location>
</feature>
<feature type="compositionally biased region" description="Low complexity" evidence="9">
    <location>
        <begin position="45"/>
        <end position="63"/>
    </location>
</feature>
<evidence type="ECO:0000256" key="9">
    <source>
        <dbReference type="SAM" id="MobiDB-lite"/>
    </source>
</evidence>
<dbReference type="Proteomes" id="UP001211044">
    <property type="component" value="Chromosome"/>
</dbReference>
<dbReference type="Pfam" id="PF05103">
    <property type="entry name" value="DivIVA"/>
    <property type="match status" value="1"/>
</dbReference>
<proteinExistence type="inferred from homology"/>
<evidence type="ECO:0000256" key="2">
    <source>
        <dbReference type="ARBA" id="ARBA00009008"/>
    </source>
</evidence>
<evidence type="ECO:0000256" key="7">
    <source>
        <dbReference type="ARBA" id="ARBA00023306"/>
    </source>
</evidence>
<evidence type="ECO:0000256" key="4">
    <source>
        <dbReference type="ARBA" id="ARBA00022490"/>
    </source>
</evidence>
<dbReference type="Gene3D" id="1.20.5.620">
    <property type="entry name" value="F1F0 ATP synthase subunit B, membrane domain"/>
    <property type="match status" value="1"/>
</dbReference>
<dbReference type="RefSeq" id="WP_048707571.1">
    <property type="nucleotide sequence ID" value="NZ_CP116394.1"/>
</dbReference>
<keyword evidence="7" id="KW-0131">Cell cycle</keyword>
<dbReference type="PANTHER" id="PTHR35794">
    <property type="entry name" value="CELL DIVISION PROTEIN DIVIVA"/>
    <property type="match status" value="1"/>
</dbReference>
<evidence type="ECO:0000256" key="3">
    <source>
        <dbReference type="ARBA" id="ARBA00018787"/>
    </source>
</evidence>
<reference evidence="10" key="1">
    <citation type="submission" date="2023-01" db="EMBL/GenBank/DDBJ databases">
        <title>Comparative Genomic Analysis of the Clinically-Derived Winkia Strain NY0527 Provides Evidence into the Taxonomic Reassignment of Winkia neuii and Characterizes Their Virulence Traits.</title>
        <authorList>
            <person name="Cai X."/>
            <person name="Peng Y."/>
            <person name="Li M."/>
            <person name="Qiu Y."/>
            <person name="Wang Y."/>
            <person name="Xu L."/>
            <person name="Hou Q."/>
        </authorList>
    </citation>
    <scope>NUCLEOTIDE SEQUENCE</scope>
    <source>
        <strain evidence="10">NY0527</strain>
    </source>
</reference>
<feature type="compositionally biased region" description="Polar residues" evidence="9">
    <location>
        <begin position="142"/>
        <end position="153"/>
    </location>
</feature>
<keyword evidence="5" id="KW-0132">Cell division</keyword>
<dbReference type="GO" id="GO:0051301">
    <property type="term" value="P:cell division"/>
    <property type="evidence" value="ECO:0007669"/>
    <property type="project" value="UniProtKB-KW"/>
</dbReference>
<feature type="region of interest" description="Disordered" evidence="9">
    <location>
        <begin position="45"/>
        <end position="155"/>
    </location>
</feature>
<dbReference type="GO" id="GO:0005737">
    <property type="term" value="C:cytoplasm"/>
    <property type="evidence" value="ECO:0007669"/>
    <property type="project" value="UniProtKB-SubCell"/>
</dbReference>
<protein>
    <recommendedName>
        <fullName evidence="3">Cell wall synthesis protein Wag31</fullName>
    </recommendedName>
    <alternativeName>
        <fullName evidence="8">Antigen 84</fullName>
    </alternativeName>
</protein>
<feature type="compositionally biased region" description="Basic and acidic residues" evidence="9">
    <location>
        <begin position="64"/>
        <end position="98"/>
    </location>
</feature>
<dbReference type="InterPro" id="IPR007793">
    <property type="entry name" value="DivIVA_fam"/>
</dbReference>
<evidence type="ECO:0000256" key="1">
    <source>
        <dbReference type="ARBA" id="ARBA00004496"/>
    </source>
</evidence>
<keyword evidence="4" id="KW-0963">Cytoplasm</keyword>
<dbReference type="Gene3D" id="6.10.250.660">
    <property type="match status" value="1"/>
</dbReference>
<dbReference type="NCBIfam" id="TIGR03544">
    <property type="entry name" value="DivI1A_domain"/>
    <property type="match status" value="1"/>
</dbReference>
<organism evidence="10 11">
    <name type="scientific">Winkia neuii subsp. anitrata</name>
    <dbReference type="NCBI Taxonomy" id="29318"/>
    <lineage>
        <taxon>Bacteria</taxon>
        <taxon>Bacillati</taxon>
        <taxon>Actinomycetota</taxon>
        <taxon>Actinomycetes</taxon>
        <taxon>Actinomycetales</taxon>
        <taxon>Actinomycetaceae</taxon>
        <taxon>Winkia</taxon>
    </lineage>
</organism>
<name>A0AB38XLR6_9ACTO</name>
<evidence type="ECO:0000256" key="5">
    <source>
        <dbReference type="ARBA" id="ARBA00022618"/>
    </source>
</evidence>
<accession>A0AB38XLR6</accession>
<dbReference type="InterPro" id="IPR019933">
    <property type="entry name" value="DivIVA_domain"/>
</dbReference>
<evidence type="ECO:0000313" key="10">
    <source>
        <dbReference type="EMBL" id="WCE45301.1"/>
    </source>
</evidence>